<reference evidence="1 2" key="2">
    <citation type="journal article" date="2021" name="Microorganisms">
        <title>The Ever-Expanding Pseudomonas Genus: Description of 43 New Species and Partition of the Pseudomonas putida Group.</title>
        <authorList>
            <person name="Girard L."/>
            <person name="Lood C."/>
            <person name="Hofte M."/>
            <person name="Vandamme P."/>
            <person name="Rokni-Zadeh H."/>
            <person name="van Noort V."/>
            <person name="Lavigne R."/>
            <person name="De Mot R."/>
        </authorList>
    </citation>
    <scope>NUCLEOTIDE SEQUENCE [LARGE SCALE GENOMIC DNA]</scope>
    <source>
        <strain evidence="1 2">RW9S1A</strain>
    </source>
</reference>
<organism evidence="1 2">
    <name type="scientific">Pseudomonas xantholysinigenes</name>
    <dbReference type="NCBI Taxonomy" id="2745490"/>
    <lineage>
        <taxon>Bacteria</taxon>
        <taxon>Pseudomonadati</taxon>
        <taxon>Pseudomonadota</taxon>
        <taxon>Gammaproteobacteria</taxon>
        <taxon>Pseudomonadales</taxon>
        <taxon>Pseudomonadaceae</taxon>
        <taxon>Pseudomonas</taxon>
    </lineage>
</organism>
<dbReference type="AlphaFoldDB" id="A0A9E6Q0B6"/>
<dbReference type="RefSeq" id="WP_186662326.1">
    <property type="nucleotide sequence ID" value="NZ_CP077095.1"/>
</dbReference>
<sequence length="671" mass="72959">MATIPIGPGAARVLPEAQQNRVITMDPSLQSRGAQQVADTVQRAALGFLDQRQKEDQALARVKASNALFERETQISTINSDLAEQVRLGTLSHDKLEEAYQGAVAKLEPLQVAGLSEAEVEGMGLAQQRLQLAGQDSVRKLAIGARADAAKGDLATRLDMIGKEAAMPGADIGKLNARLDGEDVDMAGRLAYGEMWPARKQEAKDANWTTQATQRVVQARDGLGSLQQIEHDLTAADGFYAGKLDPEKRNQLLSTVTGRIYQVKEHNQRQAEMREMKAERVLAQMDRQAATGIPPTVADQQRWRSALSGTSMAGEYNTRVQEMNEVQGLLRKPMLDQQQYLDTKRRQLAETGGSVAQINNLNRLQTAVDNNLKLMRDDPLTFNAMRTGQDVEPLDITGIATPEGQARLAEQLGQRYDVVNSVRKAYGPEVARSPWKPGEQAMLAAVINQADDATKLQLFGTLAQSAPTGADYAAAIKPLVADQPVTVLAGLAKFRDLKGADGTDVPKMLLQGQKILADKSVPMPKENLMRAAFDDKVGAALVPGTPQREQAYQGFKALYASTALAAGKAYEEGDNLDRKTTEKAIELVTGGISERAGQKVVKPYGMEDKAFDKAVDTELEGLAKRTEFPLGQLEDMPLSPVPGKEGIYYLLNAGRVQVDPKTNEPMIVRVK</sequence>
<dbReference type="Proteomes" id="UP000633418">
    <property type="component" value="Chromosome"/>
</dbReference>
<keyword evidence="2" id="KW-1185">Reference proteome</keyword>
<evidence type="ECO:0000313" key="2">
    <source>
        <dbReference type="Proteomes" id="UP000633418"/>
    </source>
</evidence>
<accession>A0A9E6Q0B6</accession>
<proteinExistence type="predicted"/>
<reference evidence="1 2" key="1">
    <citation type="journal article" date="2020" name="Microorganisms">
        <title>Reliable Identification of Environmental Pseudomonas Isolates Using the rpoD Gene.</title>
        <authorList>
            <consortium name="The Broad Institute Genome Sequencing Platform"/>
            <person name="Girard L."/>
            <person name="Lood C."/>
            <person name="Rokni-Zadeh H."/>
            <person name="van Noort V."/>
            <person name="Lavigne R."/>
            <person name="De Mot R."/>
        </authorList>
    </citation>
    <scope>NUCLEOTIDE SEQUENCE [LARGE SCALE GENOMIC DNA]</scope>
    <source>
        <strain evidence="1 2">RW9S1A</strain>
    </source>
</reference>
<dbReference type="EMBL" id="CP077095">
    <property type="protein sequence ID" value="QXI40439.1"/>
    <property type="molecule type" value="Genomic_DNA"/>
</dbReference>
<name>A0A9E6Q0B6_9PSED</name>
<protein>
    <submittedName>
        <fullName evidence="1">Uncharacterized protein</fullName>
    </submittedName>
</protein>
<evidence type="ECO:0000313" key="1">
    <source>
        <dbReference type="EMBL" id="QXI40439.1"/>
    </source>
</evidence>
<dbReference type="KEGG" id="pxn:HU772_010345"/>
<gene>
    <name evidence="1" type="ORF">HU772_010345</name>
</gene>